<accession>A0A382KJR7</accession>
<gene>
    <name evidence="1" type="ORF">METZ01_LOCUS276517</name>
</gene>
<sequence>MIMLGCAIEFNMFKIGEVRCQDNFSYQVSLNWNNYGRLNHSFNHQKGK</sequence>
<organism evidence="1">
    <name type="scientific">marine metagenome</name>
    <dbReference type="NCBI Taxonomy" id="408172"/>
    <lineage>
        <taxon>unclassified sequences</taxon>
        <taxon>metagenomes</taxon>
        <taxon>ecological metagenomes</taxon>
    </lineage>
</organism>
<name>A0A382KJR7_9ZZZZ</name>
<evidence type="ECO:0000313" key="1">
    <source>
        <dbReference type="EMBL" id="SVC23663.1"/>
    </source>
</evidence>
<dbReference type="EMBL" id="UINC01080589">
    <property type="protein sequence ID" value="SVC23663.1"/>
    <property type="molecule type" value="Genomic_DNA"/>
</dbReference>
<reference evidence="1" key="1">
    <citation type="submission" date="2018-05" db="EMBL/GenBank/DDBJ databases">
        <authorList>
            <person name="Lanie J.A."/>
            <person name="Ng W.-L."/>
            <person name="Kazmierczak K.M."/>
            <person name="Andrzejewski T.M."/>
            <person name="Davidsen T.M."/>
            <person name="Wayne K.J."/>
            <person name="Tettelin H."/>
            <person name="Glass J.I."/>
            <person name="Rusch D."/>
            <person name="Podicherti R."/>
            <person name="Tsui H.-C.T."/>
            <person name="Winkler M.E."/>
        </authorList>
    </citation>
    <scope>NUCLEOTIDE SEQUENCE</scope>
</reference>
<protein>
    <submittedName>
        <fullName evidence="1">Uncharacterized protein</fullName>
    </submittedName>
</protein>
<proteinExistence type="predicted"/>
<dbReference type="AlphaFoldDB" id="A0A382KJR7"/>